<dbReference type="Proteomes" id="UP001314205">
    <property type="component" value="Unassembled WGS sequence"/>
</dbReference>
<protein>
    <recommendedName>
        <fullName evidence="1">ZSWIM1/3 RNaseH-like domain-containing protein</fullName>
    </recommendedName>
</protein>
<comment type="caution">
    <text evidence="2">The sequence shown here is derived from an EMBL/GenBank/DDBJ whole genome shotgun (WGS) entry which is preliminary data.</text>
</comment>
<evidence type="ECO:0000313" key="2">
    <source>
        <dbReference type="EMBL" id="CAK1597748.1"/>
    </source>
</evidence>
<feature type="domain" description="ZSWIM1/3 RNaseH-like" evidence="1">
    <location>
        <begin position="31"/>
        <end position="106"/>
    </location>
</feature>
<proteinExistence type="predicted"/>
<accession>A0AAV1LQM3</accession>
<organism evidence="2 3">
    <name type="scientific">Parnassius mnemosyne</name>
    <name type="common">clouded apollo</name>
    <dbReference type="NCBI Taxonomy" id="213953"/>
    <lineage>
        <taxon>Eukaryota</taxon>
        <taxon>Metazoa</taxon>
        <taxon>Ecdysozoa</taxon>
        <taxon>Arthropoda</taxon>
        <taxon>Hexapoda</taxon>
        <taxon>Insecta</taxon>
        <taxon>Pterygota</taxon>
        <taxon>Neoptera</taxon>
        <taxon>Endopterygota</taxon>
        <taxon>Lepidoptera</taxon>
        <taxon>Glossata</taxon>
        <taxon>Ditrysia</taxon>
        <taxon>Papilionoidea</taxon>
        <taxon>Papilionidae</taxon>
        <taxon>Parnassiinae</taxon>
        <taxon>Parnassini</taxon>
        <taxon>Parnassius</taxon>
        <taxon>Driopa</taxon>
    </lineage>
</organism>
<reference evidence="2 3" key="1">
    <citation type="submission" date="2023-11" db="EMBL/GenBank/DDBJ databases">
        <authorList>
            <person name="Hedman E."/>
            <person name="Englund M."/>
            <person name="Stromberg M."/>
            <person name="Nyberg Akerstrom W."/>
            <person name="Nylinder S."/>
            <person name="Jareborg N."/>
            <person name="Kallberg Y."/>
            <person name="Kronander E."/>
        </authorList>
    </citation>
    <scope>NUCLEOTIDE SEQUENCE [LARGE SCALE GENOMIC DNA]</scope>
</reference>
<dbReference type="AlphaFoldDB" id="A0AAV1LQM3"/>
<sequence>MQLAFNAVPQFLCIETGIEFNSSMSTVNGSGTSRIKHNVTLFLAEDGNGKSVIVSAGISTLIGEDLTWLLDTFKSCNPAWRQVRCIVCDPTKSEQEVRAAFPGAHITCSVWQASCAAARLCVETARREDSAAAALASLALDDVAARCKTYALALLRGDHTPAQLQVG</sequence>
<name>A0AAV1LQM3_9NEOP</name>
<dbReference type="EMBL" id="CAVLGL010000095">
    <property type="protein sequence ID" value="CAK1597748.1"/>
    <property type="molecule type" value="Genomic_DNA"/>
</dbReference>
<gene>
    <name evidence="2" type="ORF">PARMNEM_LOCUS16878</name>
</gene>
<keyword evidence="3" id="KW-1185">Reference proteome</keyword>
<dbReference type="Pfam" id="PF21056">
    <property type="entry name" value="ZSWIM1-3_RNaseH-like"/>
    <property type="match status" value="1"/>
</dbReference>
<evidence type="ECO:0000313" key="3">
    <source>
        <dbReference type="Proteomes" id="UP001314205"/>
    </source>
</evidence>
<evidence type="ECO:0000259" key="1">
    <source>
        <dbReference type="Pfam" id="PF21056"/>
    </source>
</evidence>
<dbReference type="InterPro" id="IPR048324">
    <property type="entry name" value="ZSWIM1-3_RNaseH-like"/>
</dbReference>